<evidence type="ECO:0000256" key="10">
    <source>
        <dbReference type="ARBA" id="ARBA00023136"/>
    </source>
</evidence>
<keyword evidence="10 12" id="KW-0472">Membrane</keyword>
<accession>A0A8S1ALL8</accession>
<evidence type="ECO:0000256" key="9">
    <source>
        <dbReference type="ARBA" id="ARBA00023004"/>
    </source>
</evidence>
<evidence type="ECO:0000256" key="1">
    <source>
        <dbReference type="ARBA" id="ARBA00001970"/>
    </source>
</evidence>
<dbReference type="OrthoDB" id="432881at2759"/>
<organism evidence="14 15">
    <name type="scientific">Arctia plantaginis</name>
    <name type="common">Wood tiger moth</name>
    <name type="synonym">Phalaena plantaginis</name>
    <dbReference type="NCBI Taxonomy" id="874455"/>
    <lineage>
        <taxon>Eukaryota</taxon>
        <taxon>Metazoa</taxon>
        <taxon>Ecdysozoa</taxon>
        <taxon>Arthropoda</taxon>
        <taxon>Hexapoda</taxon>
        <taxon>Insecta</taxon>
        <taxon>Pterygota</taxon>
        <taxon>Neoptera</taxon>
        <taxon>Endopterygota</taxon>
        <taxon>Lepidoptera</taxon>
        <taxon>Glossata</taxon>
        <taxon>Ditrysia</taxon>
        <taxon>Noctuoidea</taxon>
        <taxon>Erebidae</taxon>
        <taxon>Arctiinae</taxon>
        <taxon>Arctia</taxon>
    </lineage>
</organism>
<comment type="caution">
    <text evidence="14">The sequence shown here is derived from an EMBL/GenBank/DDBJ whole genome shotgun (WGS) entry which is preliminary data.</text>
</comment>
<evidence type="ECO:0000256" key="11">
    <source>
        <dbReference type="ARBA" id="ARBA00024225"/>
    </source>
</evidence>
<keyword evidence="6" id="KW-0479">Metal-binding</keyword>
<dbReference type="InterPro" id="IPR045150">
    <property type="entry name" value="CYB561D1/2"/>
</dbReference>
<dbReference type="PANTHER" id="PTHR15422:SF43">
    <property type="entry name" value="ASCORBATE FERRIREDUCTASE (TRANSMEMBRANE)"/>
    <property type="match status" value="1"/>
</dbReference>
<sequence length="236" mass="25872">MTTNGIDSLQPLSALRSENQDNYKLRVFQSCSYLLAQLLLCLVVSGALIFVFNDGVPSGATPQHITLCVLGYQLLMAQAILSLSPHNSWSIHLRIVDKRRAHWILQILGSGLAIAGTFIKILDKSVHFDTYHGQFGLVALVFTTISLVNGLASLWAYEIRKLIPILGKISKLSHICFGVVAFSMASITLCHGFEKSFFRGILGDGVGYTLIGFTACFTIIIIINPLINFVTKIKGE</sequence>
<keyword evidence="3" id="KW-0813">Transport</keyword>
<dbReference type="InterPro" id="IPR006593">
    <property type="entry name" value="Cyt_b561/ferric_Rdtase_TM"/>
</dbReference>
<feature type="transmembrane region" description="Helical" evidence="12">
    <location>
        <begin position="209"/>
        <end position="230"/>
    </location>
</feature>
<dbReference type="EC" id="7.2.1.3" evidence="11"/>
<name>A0A8S1ALL8_ARCPL</name>
<evidence type="ECO:0000256" key="5">
    <source>
        <dbReference type="ARBA" id="ARBA00022692"/>
    </source>
</evidence>
<dbReference type="Pfam" id="PF03188">
    <property type="entry name" value="Cytochrom_B561"/>
    <property type="match status" value="1"/>
</dbReference>
<feature type="transmembrane region" description="Helical" evidence="12">
    <location>
        <begin position="103"/>
        <end position="122"/>
    </location>
</feature>
<dbReference type="GO" id="GO:0140571">
    <property type="term" value="F:transmembrane ascorbate ferrireductase activity"/>
    <property type="evidence" value="ECO:0007669"/>
    <property type="project" value="UniProtKB-EC"/>
</dbReference>
<feature type="transmembrane region" description="Helical" evidence="12">
    <location>
        <begin position="33"/>
        <end position="52"/>
    </location>
</feature>
<comment type="subcellular location">
    <subcellularLocation>
        <location evidence="2">Membrane</location>
        <topology evidence="2">Multi-pass membrane protein</topology>
    </subcellularLocation>
</comment>
<keyword evidence="9" id="KW-0408">Iron</keyword>
<dbReference type="AlphaFoldDB" id="A0A8S1ALL8"/>
<dbReference type="SMART" id="SM00665">
    <property type="entry name" value="B561"/>
    <property type="match status" value="1"/>
</dbReference>
<keyword evidence="7" id="KW-0249">Electron transport</keyword>
<dbReference type="PROSITE" id="PS50939">
    <property type="entry name" value="CYTOCHROME_B561"/>
    <property type="match status" value="1"/>
</dbReference>
<keyword evidence="5 12" id="KW-0812">Transmembrane</keyword>
<feature type="transmembrane region" description="Helical" evidence="12">
    <location>
        <begin position="169"/>
        <end position="189"/>
    </location>
</feature>
<evidence type="ECO:0000256" key="6">
    <source>
        <dbReference type="ARBA" id="ARBA00022723"/>
    </source>
</evidence>
<evidence type="ECO:0000313" key="15">
    <source>
        <dbReference type="Proteomes" id="UP000494106"/>
    </source>
</evidence>
<keyword evidence="4" id="KW-0349">Heme</keyword>
<gene>
    <name evidence="14" type="ORF">APLA_LOCUS11324</name>
</gene>
<evidence type="ECO:0000256" key="8">
    <source>
        <dbReference type="ARBA" id="ARBA00022989"/>
    </source>
</evidence>
<dbReference type="GO" id="GO:0046872">
    <property type="term" value="F:metal ion binding"/>
    <property type="evidence" value="ECO:0007669"/>
    <property type="project" value="UniProtKB-KW"/>
</dbReference>
<dbReference type="GO" id="GO:0140575">
    <property type="term" value="F:transmembrane monodehydroascorbate reductase activity"/>
    <property type="evidence" value="ECO:0007669"/>
    <property type="project" value="InterPro"/>
</dbReference>
<evidence type="ECO:0000313" key="14">
    <source>
        <dbReference type="EMBL" id="CAB3247399.1"/>
    </source>
</evidence>
<feature type="transmembrane region" description="Helical" evidence="12">
    <location>
        <begin position="134"/>
        <end position="157"/>
    </location>
</feature>
<proteinExistence type="predicted"/>
<comment type="cofactor">
    <cofactor evidence="1">
        <name>heme b</name>
        <dbReference type="ChEBI" id="CHEBI:60344"/>
    </cofactor>
</comment>
<evidence type="ECO:0000256" key="4">
    <source>
        <dbReference type="ARBA" id="ARBA00022617"/>
    </source>
</evidence>
<feature type="domain" description="Cytochrome b561" evidence="13">
    <location>
        <begin position="24"/>
        <end position="230"/>
    </location>
</feature>
<evidence type="ECO:0000259" key="13">
    <source>
        <dbReference type="PROSITE" id="PS50939"/>
    </source>
</evidence>
<evidence type="ECO:0000256" key="3">
    <source>
        <dbReference type="ARBA" id="ARBA00022448"/>
    </source>
</evidence>
<keyword evidence="15" id="KW-1185">Reference proteome</keyword>
<dbReference type="PANTHER" id="PTHR15422">
    <property type="entry name" value="OS05G0565100 PROTEIN"/>
    <property type="match status" value="1"/>
</dbReference>
<dbReference type="Proteomes" id="UP000494106">
    <property type="component" value="Unassembled WGS sequence"/>
</dbReference>
<dbReference type="GO" id="GO:0016020">
    <property type="term" value="C:membrane"/>
    <property type="evidence" value="ECO:0007669"/>
    <property type="project" value="UniProtKB-SubCell"/>
</dbReference>
<reference evidence="14 15" key="1">
    <citation type="submission" date="2020-04" db="EMBL/GenBank/DDBJ databases">
        <authorList>
            <person name="Wallbank WR R."/>
            <person name="Pardo Diaz C."/>
            <person name="Kozak K."/>
            <person name="Martin S."/>
            <person name="Jiggins C."/>
            <person name="Moest M."/>
            <person name="Warren A I."/>
            <person name="Byers J.R.P. K."/>
            <person name="Montejo-Kovacevich G."/>
            <person name="Yen C E."/>
        </authorList>
    </citation>
    <scope>NUCLEOTIDE SEQUENCE [LARGE SCALE GENOMIC DNA]</scope>
</reference>
<dbReference type="Gene3D" id="1.20.120.1770">
    <property type="match status" value="1"/>
</dbReference>
<evidence type="ECO:0000256" key="2">
    <source>
        <dbReference type="ARBA" id="ARBA00004141"/>
    </source>
</evidence>
<feature type="transmembrane region" description="Helical" evidence="12">
    <location>
        <begin position="64"/>
        <end position="83"/>
    </location>
</feature>
<evidence type="ECO:0000256" key="12">
    <source>
        <dbReference type="SAM" id="Phobius"/>
    </source>
</evidence>
<evidence type="ECO:0000256" key="7">
    <source>
        <dbReference type="ARBA" id="ARBA00022982"/>
    </source>
</evidence>
<keyword evidence="8 12" id="KW-1133">Transmembrane helix</keyword>
<dbReference type="EMBL" id="CADEBC010000530">
    <property type="protein sequence ID" value="CAB3247399.1"/>
    <property type="molecule type" value="Genomic_DNA"/>
</dbReference>
<protein>
    <recommendedName>
        <fullName evidence="11">ascorbate ferrireductase (transmembrane)</fullName>
        <ecNumber evidence="11">7.2.1.3</ecNumber>
    </recommendedName>
</protein>